<dbReference type="InterPro" id="IPR025536">
    <property type="entry name" value="DUF4422"/>
</dbReference>
<sequence length="273" mass="32217">MEIGNKNDSKQDITIAVAMHKPYQTPQESMYLPIHVGSSLHPDILTDITQDNTGENISALNPYFSELTAMYWLWKNCDSDYKGLVHYRRHFASKKYSHRHAKNRFDRIIGHDELKQLLQNNSVLVPKKRHYYIETVYSHYSNTMRGEQLDKTREVLIDLAPDYVPAWDKVMRSRSAHIFNMMVMDRKHFDQYCAWLFPILFELQKRLDPANYDAFQARYLGRVSERLFNAWLITNHIEYGTLPTIYAEPVNWWKKGTGFLNAALRHKSYSASF</sequence>
<reference evidence="2 3" key="1">
    <citation type="journal article" date="2015" name="Int J Genomics">
        <title>Comparative Genomics Revealed Genetic Diversity and Species/Strain-Level Differences in Carbohydrate Metabolism of Three Probiotic Bifidobacterial Species.</title>
        <authorList>
            <person name="Odamaki T."/>
            <person name="Horigome A."/>
            <person name="Sugahara H."/>
            <person name="Hashikura N."/>
            <person name="Minami J."/>
            <person name="Xiao J.Z."/>
            <person name="Abe F."/>
        </authorList>
    </citation>
    <scope>NUCLEOTIDE SEQUENCE [LARGE SCALE GENOMIC DNA]</scope>
    <source>
        <strain evidence="2 3">MCC 0483</strain>
    </source>
</reference>
<feature type="domain" description="DUF4422" evidence="1">
    <location>
        <begin position="15"/>
        <end position="235"/>
    </location>
</feature>
<name>A0AB34T8E9_9BIFI</name>
<organism evidence="2 3">
    <name type="scientific">Bifidobacterium animalis subsp. animalis MCC 0483</name>
    <dbReference type="NCBI Taxonomy" id="1365955"/>
    <lineage>
        <taxon>Bacteria</taxon>
        <taxon>Bacillati</taxon>
        <taxon>Actinomycetota</taxon>
        <taxon>Actinomycetes</taxon>
        <taxon>Bifidobacteriales</taxon>
        <taxon>Bifidobacteriaceae</taxon>
        <taxon>Bifidobacterium</taxon>
    </lineage>
</organism>
<dbReference type="Pfam" id="PF14393">
    <property type="entry name" value="DUF4422"/>
    <property type="match status" value="1"/>
</dbReference>
<dbReference type="AlphaFoldDB" id="A0AB34T8E9"/>
<accession>A0AB34T8E9</accession>
<evidence type="ECO:0000313" key="3">
    <source>
        <dbReference type="Proteomes" id="UP000037239"/>
    </source>
</evidence>
<comment type="caution">
    <text evidence="2">The sequence shown here is derived from an EMBL/GenBank/DDBJ whole genome shotgun (WGS) entry which is preliminary data.</text>
</comment>
<evidence type="ECO:0000313" key="2">
    <source>
        <dbReference type="EMBL" id="KOA49235.1"/>
    </source>
</evidence>
<protein>
    <recommendedName>
        <fullName evidence="1">DUF4422 domain-containing protein</fullName>
    </recommendedName>
</protein>
<gene>
    <name evidence="2" type="ORF">BAAM0483_06215</name>
</gene>
<dbReference type="EMBL" id="AWFK01000009">
    <property type="protein sequence ID" value="KOA49235.1"/>
    <property type="molecule type" value="Genomic_DNA"/>
</dbReference>
<dbReference type="RefSeq" id="WP_052826465.1">
    <property type="nucleotide sequence ID" value="NZ_AWFK01000009.1"/>
</dbReference>
<evidence type="ECO:0000259" key="1">
    <source>
        <dbReference type="Pfam" id="PF14393"/>
    </source>
</evidence>
<proteinExistence type="predicted"/>
<dbReference type="Proteomes" id="UP000037239">
    <property type="component" value="Unassembled WGS sequence"/>
</dbReference>